<evidence type="ECO:0000256" key="4">
    <source>
        <dbReference type="ARBA" id="ARBA00018392"/>
    </source>
</evidence>
<dbReference type="GO" id="GO:0004630">
    <property type="term" value="F:phospholipase D activity"/>
    <property type="evidence" value="ECO:0007669"/>
    <property type="project" value="UniProtKB-EC"/>
</dbReference>
<dbReference type="Pfam" id="PF13091">
    <property type="entry name" value="PLDc_2"/>
    <property type="match status" value="1"/>
</dbReference>
<evidence type="ECO:0000256" key="3">
    <source>
        <dbReference type="ARBA" id="ARBA00004613"/>
    </source>
</evidence>
<dbReference type="EMBL" id="CP006877">
    <property type="protein sequence ID" value="AJD42929.1"/>
    <property type="molecule type" value="Genomic_DNA"/>
</dbReference>
<evidence type="ECO:0000256" key="9">
    <source>
        <dbReference type="ARBA" id="ARBA00029594"/>
    </source>
</evidence>
<dbReference type="SUPFAM" id="SSF56024">
    <property type="entry name" value="Phospholipase D/nuclease"/>
    <property type="match status" value="2"/>
</dbReference>
<dbReference type="PANTHER" id="PTHR18896:SF76">
    <property type="entry name" value="PHOSPHOLIPASE"/>
    <property type="match status" value="1"/>
</dbReference>
<keyword evidence="6" id="KW-0677">Repeat</keyword>
<dbReference type="KEGG" id="rga:RGR602_CH03622"/>
<name>A0A0B4X476_9HYPH</name>
<dbReference type="CDD" id="cd09140">
    <property type="entry name" value="PLDc_vPLD1_2_like_bac_1"/>
    <property type="match status" value="1"/>
</dbReference>
<sequence>MTDFRAVSDSRKTTKAIDYITTVARRRRDALSVIPGGIIRNGRNVWRAGKADKAAFLVDGASYFAALDEVLRQARHSIWIIGWDFNPDIRLRPHQSSETLGELLMALADENPWLQIRILIWGMGPVYSGKSLKLFKENGFSTHPQISLRFDLRHPVRGCHHQKLVSIDDSIGFLGGLDLTARRWDEPDHRADNPLRRAPDGVPYDPVHDIQSMVSGSAARLIGDVCRRRWKQATGKLVEVAPPGGVSWPHALPPELENVTAAIALTEPGWIGKRGRFEAFRLTRDAINAARKYIYIETQYLASFGVARVIAKRLKEADGPEIAVLVTKSSHGLIEKLAMGHNRDRLIRRLKRIDRYDRLRVMYPVVPDGKGGEQEVVIHSKLIIVDDRLIRIGSSNLNNRSEGLDTECDLAIEAESAAHRRAIMSFRHRLIAEHLDATSEAVKEMETAKRSLLNAMEALNIRKRGLRHFAIDIARGEISPMIGTAFVDPRRPYRPLQKLRLRMSRLLRAIFRR</sequence>
<dbReference type="GO" id="GO:0005576">
    <property type="term" value="C:extracellular region"/>
    <property type="evidence" value="ECO:0007669"/>
    <property type="project" value="UniProtKB-SubCell"/>
</dbReference>
<evidence type="ECO:0000256" key="5">
    <source>
        <dbReference type="ARBA" id="ARBA00022525"/>
    </source>
</evidence>
<protein>
    <recommendedName>
        <fullName evidence="4">Phospholipase D</fullName>
    </recommendedName>
    <alternativeName>
        <fullName evidence="9">Choline phosphatase</fullName>
    </alternativeName>
</protein>
<gene>
    <name evidence="11" type="ORF">RGR602_CH03622</name>
</gene>
<keyword evidence="5" id="KW-0964">Secreted</keyword>
<evidence type="ECO:0000259" key="10">
    <source>
        <dbReference type="PROSITE" id="PS50035"/>
    </source>
</evidence>
<proteinExistence type="predicted"/>
<evidence type="ECO:0000313" key="11">
    <source>
        <dbReference type="EMBL" id="AJD42929.1"/>
    </source>
</evidence>
<dbReference type="Gene3D" id="3.30.870.10">
    <property type="entry name" value="Endonuclease Chain A"/>
    <property type="match status" value="2"/>
</dbReference>
<accession>A0A0B4X476</accession>
<comment type="subcellular location">
    <subcellularLocation>
        <location evidence="3">Secreted</location>
    </subcellularLocation>
</comment>
<keyword evidence="12" id="KW-1185">Reference proteome</keyword>
<evidence type="ECO:0000256" key="2">
    <source>
        <dbReference type="ARBA" id="ARBA00003145"/>
    </source>
</evidence>
<dbReference type="InterPro" id="IPR001736">
    <property type="entry name" value="PLipase_D/transphosphatidylase"/>
</dbReference>
<dbReference type="SMART" id="SM00155">
    <property type="entry name" value="PLDc"/>
    <property type="match status" value="2"/>
</dbReference>
<reference evidence="11 12" key="1">
    <citation type="submission" date="2013-11" db="EMBL/GenBank/DDBJ databases">
        <title>Complete genome sequence of Rhizobium gallicum bv. gallicum R602.</title>
        <authorList>
            <person name="Bustos P."/>
            <person name="Santamaria R.I."/>
            <person name="Lozano L."/>
            <person name="Acosta J.L."/>
            <person name="Ormeno-Orrillo E."/>
            <person name="Rogel M.A."/>
            <person name="Romero D."/>
            <person name="Cevallos M.A."/>
            <person name="Martinez-Romero E."/>
            <person name="Gonzalez V."/>
        </authorList>
    </citation>
    <scope>NUCLEOTIDE SEQUENCE [LARGE SCALE GENOMIC DNA]</scope>
    <source>
        <strain evidence="11 12">R602</strain>
    </source>
</reference>
<organism evidence="11 12">
    <name type="scientific">Rhizobium gallicum bv. gallicum R602sp</name>
    <dbReference type="NCBI Taxonomy" id="1041138"/>
    <lineage>
        <taxon>Bacteria</taxon>
        <taxon>Pseudomonadati</taxon>
        <taxon>Pseudomonadota</taxon>
        <taxon>Alphaproteobacteria</taxon>
        <taxon>Hyphomicrobiales</taxon>
        <taxon>Rhizobiaceae</taxon>
        <taxon>Rhizobium/Agrobacterium group</taxon>
        <taxon>Rhizobium</taxon>
    </lineage>
</organism>
<dbReference type="GO" id="GO:0009395">
    <property type="term" value="P:phospholipid catabolic process"/>
    <property type="evidence" value="ECO:0007669"/>
    <property type="project" value="TreeGrafter"/>
</dbReference>
<dbReference type="Proteomes" id="UP000031368">
    <property type="component" value="Chromosome"/>
</dbReference>
<feature type="domain" description="PLD phosphodiesterase" evidence="10">
    <location>
        <begin position="374"/>
        <end position="401"/>
    </location>
</feature>
<dbReference type="CDD" id="cd09143">
    <property type="entry name" value="PLDc_vPLD1_2_like_bac_2"/>
    <property type="match status" value="1"/>
</dbReference>
<evidence type="ECO:0000256" key="1">
    <source>
        <dbReference type="ARBA" id="ARBA00000798"/>
    </source>
</evidence>
<dbReference type="AlphaFoldDB" id="A0A0B4X476"/>
<evidence type="ECO:0000313" key="12">
    <source>
        <dbReference type="Proteomes" id="UP000031368"/>
    </source>
</evidence>
<evidence type="ECO:0000256" key="6">
    <source>
        <dbReference type="ARBA" id="ARBA00022737"/>
    </source>
</evidence>
<comment type="function">
    <text evidence="2">Could be a virulence factor.</text>
</comment>
<keyword evidence="7" id="KW-0378">Hydrolase</keyword>
<dbReference type="PANTHER" id="PTHR18896">
    <property type="entry name" value="PHOSPHOLIPASE D"/>
    <property type="match status" value="1"/>
</dbReference>
<comment type="catalytic activity">
    <reaction evidence="1">
        <text>a 1,2-diacyl-sn-glycero-3-phosphocholine + H2O = a 1,2-diacyl-sn-glycero-3-phosphate + choline + H(+)</text>
        <dbReference type="Rhea" id="RHEA:14445"/>
        <dbReference type="ChEBI" id="CHEBI:15354"/>
        <dbReference type="ChEBI" id="CHEBI:15377"/>
        <dbReference type="ChEBI" id="CHEBI:15378"/>
        <dbReference type="ChEBI" id="CHEBI:57643"/>
        <dbReference type="ChEBI" id="CHEBI:58608"/>
        <dbReference type="EC" id="3.1.4.4"/>
    </reaction>
</comment>
<feature type="domain" description="PLD phosphodiesterase" evidence="10">
    <location>
        <begin position="156"/>
        <end position="183"/>
    </location>
</feature>
<dbReference type="HOGENOM" id="CLU_011094_2_0_5"/>
<evidence type="ECO:0000256" key="7">
    <source>
        <dbReference type="ARBA" id="ARBA00022801"/>
    </source>
</evidence>
<dbReference type="InterPro" id="IPR025202">
    <property type="entry name" value="PLD-like_dom"/>
</dbReference>
<keyword evidence="8" id="KW-0443">Lipid metabolism</keyword>
<evidence type="ECO:0000256" key="8">
    <source>
        <dbReference type="ARBA" id="ARBA00023098"/>
    </source>
</evidence>
<dbReference type="PROSITE" id="PS50035">
    <property type="entry name" value="PLD"/>
    <property type="match status" value="2"/>
</dbReference>
<dbReference type="InterPro" id="IPR015679">
    <property type="entry name" value="PLipase_D_fam"/>
</dbReference>
<dbReference type="RefSeq" id="WP_039846208.1">
    <property type="nucleotide sequence ID" value="NZ_CP006877.1"/>
</dbReference>